<feature type="transmembrane region" description="Helical" evidence="9">
    <location>
        <begin position="256"/>
        <end position="282"/>
    </location>
</feature>
<protein>
    <submittedName>
        <fullName evidence="10">MATE efflux family protein</fullName>
    </submittedName>
</protein>
<keyword evidence="3" id="KW-0813">Transport</keyword>
<feature type="transmembrane region" description="Helical" evidence="9">
    <location>
        <begin position="437"/>
        <end position="455"/>
    </location>
</feature>
<evidence type="ECO:0000313" key="11">
    <source>
        <dbReference type="Proteomes" id="UP000006997"/>
    </source>
</evidence>
<dbReference type="NCBIfam" id="TIGR00797">
    <property type="entry name" value="matE"/>
    <property type="match status" value="1"/>
</dbReference>
<feature type="transmembrane region" description="Helical" evidence="9">
    <location>
        <begin position="376"/>
        <end position="396"/>
    </location>
</feature>
<keyword evidence="6 9" id="KW-1133">Transmembrane helix</keyword>
<proteinExistence type="inferred from homology"/>
<dbReference type="EMBL" id="AHEN01000006">
    <property type="protein sequence ID" value="EJR03789.1"/>
    <property type="molecule type" value="Genomic_DNA"/>
</dbReference>
<feature type="transmembrane region" description="Helical" evidence="9">
    <location>
        <begin position="180"/>
        <end position="202"/>
    </location>
</feature>
<evidence type="ECO:0000313" key="10">
    <source>
        <dbReference type="EMBL" id="EJR03789.1"/>
    </source>
</evidence>
<dbReference type="PANTHER" id="PTHR43549">
    <property type="entry name" value="MULTIDRUG RESISTANCE PROTEIN YPNP-RELATED"/>
    <property type="match status" value="1"/>
</dbReference>
<dbReference type="RefSeq" id="WP_002158429.1">
    <property type="nucleotide sequence ID" value="NZ_JH792113.1"/>
</dbReference>
<feature type="transmembrane region" description="Helical" evidence="9">
    <location>
        <begin position="208"/>
        <end position="230"/>
    </location>
</feature>
<evidence type="ECO:0000256" key="2">
    <source>
        <dbReference type="ARBA" id="ARBA00010199"/>
    </source>
</evidence>
<feature type="region of interest" description="Disordered" evidence="8">
    <location>
        <begin position="1"/>
        <end position="20"/>
    </location>
</feature>
<dbReference type="HOGENOM" id="CLU_012893_5_0_9"/>
<dbReference type="GO" id="GO:0015297">
    <property type="term" value="F:antiporter activity"/>
    <property type="evidence" value="ECO:0007669"/>
    <property type="project" value="InterPro"/>
</dbReference>
<comment type="similarity">
    <text evidence="2">Belongs to the multi antimicrobial extrusion (MATE) (TC 2.A.66.1) family.</text>
</comment>
<accession>J8CC63</accession>
<feature type="compositionally biased region" description="Basic and acidic residues" evidence="8">
    <location>
        <begin position="7"/>
        <end position="20"/>
    </location>
</feature>
<gene>
    <name evidence="10" type="ORF">II3_00652</name>
</gene>
<evidence type="ECO:0000256" key="6">
    <source>
        <dbReference type="ARBA" id="ARBA00022989"/>
    </source>
</evidence>
<evidence type="ECO:0000256" key="5">
    <source>
        <dbReference type="ARBA" id="ARBA00022692"/>
    </source>
</evidence>
<feature type="transmembrane region" description="Helical" evidence="9">
    <location>
        <begin position="302"/>
        <end position="324"/>
    </location>
</feature>
<dbReference type="Pfam" id="PF01554">
    <property type="entry name" value="MatE"/>
    <property type="match status" value="2"/>
</dbReference>
<keyword evidence="7 9" id="KW-0472">Membrane</keyword>
<feature type="transmembrane region" description="Helical" evidence="9">
    <location>
        <begin position="102"/>
        <end position="128"/>
    </location>
</feature>
<dbReference type="Proteomes" id="UP000006997">
    <property type="component" value="Unassembled WGS sequence"/>
</dbReference>
<keyword evidence="4" id="KW-1003">Cell membrane</keyword>
<evidence type="ECO:0000256" key="3">
    <source>
        <dbReference type="ARBA" id="ARBA00022448"/>
    </source>
</evidence>
<feature type="transmembrane region" description="Helical" evidence="9">
    <location>
        <begin position="31"/>
        <end position="57"/>
    </location>
</feature>
<evidence type="ECO:0000256" key="9">
    <source>
        <dbReference type="SAM" id="Phobius"/>
    </source>
</evidence>
<dbReference type="InterPro" id="IPR002528">
    <property type="entry name" value="MATE_fam"/>
</dbReference>
<evidence type="ECO:0000256" key="1">
    <source>
        <dbReference type="ARBA" id="ARBA00004651"/>
    </source>
</evidence>
<feature type="transmembrane region" description="Helical" evidence="9">
    <location>
        <begin position="403"/>
        <end position="425"/>
    </location>
</feature>
<dbReference type="InterPro" id="IPR052031">
    <property type="entry name" value="Membrane_Transporter-Flippase"/>
</dbReference>
<name>J8CC63_BACCE</name>
<dbReference type="GO" id="GO:0042910">
    <property type="term" value="F:xenobiotic transmembrane transporter activity"/>
    <property type="evidence" value="ECO:0007669"/>
    <property type="project" value="InterPro"/>
</dbReference>
<dbReference type="GO" id="GO:0005886">
    <property type="term" value="C:plasma membrane"/>
    <property type="evidence" value="ECO:0007669"/>
    <property type="project" value="UniProtKB-SubCell"/>
</dbReference>
<comment type="caution">
    <text evidence="10">The sequence shown here is derived from an EMBL/GenBank/DDBJ whole genome shotgun (WGS) entry which is preliminary data.</text>
</comment>
<sequence>MKPPTDNNKEGVESQKSETEHKPIWKSMSMFLVPLLLSNVLQSVGQLFGMVVVGRWLGVNDLAAISAFFPLFFLLVSFVIGIGSGSSILIGQAFGAKNEERLKAIVGTTLTFTFIIGVVLAIIGSIFAMDIMRLMGTPENIIEISVHYARILFISMPVLFLYFAYTTFMRGTGDSKTPFYFLIVSTALNMILLPILIFGWLGAPKLDVYGAAYASVISTVITFIVMLLYLKKKNHPLQLDATVRKYLRMDWELLKLLLRLGIPASINMILVSLSEIAVIAFVNRYGSDATAAYGVVNQVASYVQMPAVSLGITVSIFAAQSIGANQFDRLQKVVKAGIIMNYIIGGVLISLIYLFSRDILALFLTSQTTIEIAHSLVMITLWSYLIFGHAQIISATMRASGTVLWPTVISVVSIWLVEVPVAYYLSYHTSLGIEGIWIGYPAAFIVSLILQYAYYKLSWQKKRITRLVS</sequence>
<dbReference type="AlphaFoldDB" id="J8CC63"/>
<dbReference type="InterPro" id="IPR048279">
    <property type="entry name" value="MdtK-like"/>
</dbReference>
<keyword evidence="5 9" id="KW-0812">Transmembrane</keyword>
<dbReference type="PANTHER" id="PTHR43549:SF3">
    <property type="entry name" value="MULTIDRUG RESISTANCE PROTEIN YPNP-RELATED"/>
    <property type="match status" value="1"/>
</dbReference>
<evidence type="ECO:0000256" key="8">
    <source>
        <dbReference type="SAM" id="MobiDB-lite"/>
    </source>
</evidence>
<evidence type="ECO:0000256" key="4">
    <source>
        <dbReference type="ARBA" id="ARBA00022475"/>
    </source>
</evidence>
<dbReference type="CDD" id="cd13138">
    <property type="entry name" value="MATE_yoeA_like"/>
    <property type="match status" value="1"/>
</dbReference>
<organism evidence="10 11">
    <name type="scientific">Bacillus cereus MC67</name>
    <dbReference type="NCBI Taxonomy" id="1053219"/>
    <lineage>
        <taxon>Bacteria</taxon>
        <taxon>Bacillati</taxon>
        <taxon>Bacillota</taxon>
        <taxon>Bacilli</taxon>
        <taxon>Bacillales</taxon>
        <taxon>Bacillaceae</taxon>
        <taxon>Bacillus</taxon>
        <taxon>Bacillus cereus group</taxon>
    </lineage>
</organism>
<evidence type="ECO:0000256" key="7">
    <source>
        <dbReference type="ARBA" id="ARBA00023136"/>
    </source>
</evidence>
<feature type="transmembrane region" description="Helical" evidence="9">
    <location>
        <begin position="148"/>
        <end position="168"/>
    </location>
</feature>
<feature type="transmembrane region" description="Helical" evidence="9">
    <location>
        <begin position="336"/>
        <end position="356"/>
    </location>
</feature>
<feature type="transmembrane region" description="Helical" evidence="9">
    <location>
        <begin position="63"/>
        <end position="90"/>
    </location>
</feature>
<dbReference type="PATRIC" id="fig|1053219.3.peg.664"/>
<dbReference type="PIRSF" id="PIRSF006603">
    <property type="entry name" value="DinF"/>
    <property type="match status" value="1"/>
</dbReference>
<reference evidence="10 11" key="1">
    <citation type="submission" date="2012-04" db="EMBL/GenBank/DDBJ databases">
        <title>The Genome Sequence of Bacillus cereus MC67.</title>
        <authorList>
            <consortium name="The Broad Institute Genome Sequencing Platform"/>
            <consortium name="The Broad Institute Genome Sequencing Center for Infectious Disease"/>
            <person name="Feldgarden M."/>
            <person name="Van der Auwera G.A."/>
            <person name="Mahillon J."/>
            <person name="Duprez V."/>
            <person name="Timmery S."/>
            <person name="Mattelet C."/>
            <person name="Dierick K."/>
            <person name="Sun M."/>
            <person name="Yu Z."/>
            <person name="Zhu L."/>
            <person name="Hu X."/>
            <person name="Shank E.B."/>
            <person name="Swiecicka I."/>
            <person name="Hansen B.M."/>
            <person name="Andrup L."/>
            <person name="Young S.K."/>
            <person name="Zeng Q."/>
            <person name="Gargeya S."/>
            <person name="Fitzgerald M."/>
            <person name="Haas B."/>
            <person name="Abouelleil A."/>
            <person name="Alvarado L."/>
            <person name="Arachchi H.M."/>
            <person name="Berlin A."/>
            <person name="Chapman S.B."/>
            <person name="Goldberg J."/>
            <person name="Griggs A."/>
            <person name="Gujja S."/>
            <person name="Hansen M."/>
            <person name="Howarth C."/>
            <person name="Imamovic A."/>
            <person name="Larimer J."/>
            <person name="McCowen C."/>
            <person name="Montmayeur A."/>
            <person name="Murphy C."/>
            <person name="Neiman D."/>
            <person name="Pearson M."/>
            <person name="Priest M."/>
            <person name="Roberts A."/>
            <person name="Saif S."/>
            <person name="Shea T."/>
            <person name="Sisk P."/>
            <person name="Sykes S."/>
            <person name="Wortman J."/>
            <person name="Nusbaum C."/>
            <person name="Birren B."/>
        </authorList>
    </citation>
    <scope>NUCLEOTIDE SEQUENCE [LARGE SCALE GENOMIC DNA]</scope>
    <source>
        <strain evidence="10 11">MC67</strain>
    </source>
</reference>
<comment type="subcellular location">
    <subcellularLocation>
        <location evidence="1">Cell membrane</location>
        <topology evidence="1">Multi-pass membrane protein</topology>
    </subcellularLocation>
</comment>